<organism evidence="2 3">
    <name type="scientific">Leptospira interrogans str. UI 12758</name>
    <dbReference type="NCBI Taxonomy" id="1049938"/>
    <lineage>
        <taxon>Bacteria</taxon>
        <taxon>Pseudomonadati</taxon>
        <taxon>Spirochaetota</taxon>
        <taxon>Spirochaetia</taxon>
        <taxon>Leptospirales</taxon>
        <taxon>Leptospiraceae</taxon>
        <taxon>Leptospira</taxon>
    </lineage>
</organism>
<evidence type="ECO:0000313" key="2">
    <source>
        <dbReference type="EMBL" id="EKR56565.1"/>
    </source>
</evidence>
<gene>
    <name evidence="2" type="ORF">LEP1GSC105_4296</name>
</gene>
<accession>A0A0E2DLQ1</accession>
<keyword evidence="1" id="KW-0472">Membrane</keyword>
<feature type="transmembrane region" description="Helical" evidence="1">
    <location>
        <begin position="93"/>
        <end position="116"/>
    </location>
</feature>
<keyword evidence="1" id="KW-1133">Transmembrane helix</keyword>
<evidence type="ECO:0000256" key="1">
    <source>
        <dbReference type="SAM" id="Phobius"/>
    </source>
</evidence>
<dbReference type="EMBL" id="AHNR02000014">
    <property type="protein sequence ID" value="EKR56565.1"/>
    <property type="molecule type" value="Genomic_DNA"/>
</dbReference>
<keyword evidence="1" id="KW-0812">Transmembrane</keyword>
<reference evidence="2 3" key="1">
    <citation type="submission" date="2012-10" db="EMBL/GenBank/DDBJ databases">
        <authorList>
            <person name="Harkins D.M."/>
            <person name="Durkin A.S."/>
            <person name="Brinkac L.M."/>
            <person name="Haft D.H."/>
            <person name="Selengut J.D."/>
            <person name="Sanka R."/>
            <person name="DePew J."/>
            <person name="Purushe J."/>
            <person name="Chanthongthip A."/>
            <person name="Lattana O."/>
            <person name="Phetsouvanh R."/>
            <person name="Newton P.N."/>
            <person name="Vinetz J.M."/>
            <person name="Sutton G.G."/>
            <person name="Nierman W.C."/>
            <person name="Fouts D.E."/>
        </authorList>
    </citation>
    <scope>NUCLEOTIDE SEQUENCE [LARGE SCALE GENOMIC DNA]</scope>
    <source>
        <strain evidence="2 3">UI 12758</strain>
    </source>
</reference>
<feature type="transmembrane region" description="Helical" evidence="1">
    <location>
        <begin position="27"/>
        <end position="48"/>
    </location>
</feature>
<evidence type="ECO:0000313" key="3">
    <source>
        <dbReference type="Proteomes" id="UP000001340"/>
    </source>
</evidence>
<name>A0A0E2DLQ1_LEPIR</name>
<proteinExistence type="predicted"/>
<comment type="caution">
    <text evidence="2">The sequence shown here is derived from an EMBL/GenBank/DDBJ whole genome shotgun (WGS) entry which is preliminary data.</text>
</comment>
<dbReference type="AlphaFoldDB" id="A0A0E2DLQ1"/>
<dbReference type="Proteomes" id="UP000001340">
    <property type="component" value="Unassembled WGS sequence"/>
</dbReference>
<feature type="transmembrane region" description="Helical" evidence="1">
    <location>
        <begin position="60"/>
        <end position="81"/>
    </location>
</feature>
<sequence>MREEYDFSKGKRGVYLRDLKDLIKEMSFIWLSLFSWLFLFSAIVMLTAIEEKFWPWNAGIPPVTSGISVFVLLPIAALGFFVSAAPASWGAALLWRSLMAVLQTVVAFFFILVWLFDQICLGCR</sequence>
<protein>
    <submittedName>
        <fullName evidence="2">Uncharacterized protein</fullName>
    </submittedName>
</protein>